<evidence type="ECO:0000256" key="1">
    <source>
        <dbReference type="SAM" id="MobiDB-lite"/>
    </source>
</evidence>
<keyword evidence="3" id="KW-1185">Reference proteome</keyword>
<feature type="region of interest" description="Disordered" evidence="1">
    <location>
        <begin position="654"/>
        <end position="681"/>
    </location>
</feature>
<feature type="non-terminal residue" evidence="2">
    <location>
        <position position="1600"/>
    </location>
</feature>
<feature type="compositionally biased region" description="Polar residues" evidence="1">
    <location>
        <begin position="1159"/>
        <end position="1168"/>
    </location>
</feature>
<feature type="compositionally biased region" description="Polar residues" evidence="1">
    <location>
        <begin position="791"/>
        <end position="806"/>
    </location>
</feature>
<protein>
    <submittedName>
        <fullName evidence="2">Uncharacterized protein</fullName>
    </submittedName>
</protein>
<name>A0A9P6QRR4_9FUNG</name>
<feature type="compositionally biased region" description="Basic and acidic residues" evidence="1">
    <location>
        <begin position="777"/>
        <end position="790"/>
    </location>
</feature>
<dbReference type="OrthoDB" id="2424936at2759"/>
<reference evidence="2" key="1">
    <citation type="journal article" date="2020" name="Fungal Divers.">
        <title>Resolving the Mortierellaceae phylogeny through synthesis of multi-gene phylogenetics and phylogenomics.</title>
        <authorList>
            <person name="Vandepol N."/>
            <person name="Liber J."/>
            <person name="Desiro A."/>
            <person name="Na H."/>
            <person name="Kennedy M."/>
            <person name="Barry K."/>
            <person name="Grigoriev I.V."/>
            <person name="Miller A.N."/>
            <person name="O'Donnell K."/>
            <person name="Stajich J.E."/>
            <person name="Bonito G."/>
        </authorList>
    </citation>
    <scope>NUCLEOTIDE SEQUENCE</scope>
    <source>
        <strain evidence="2">NVP60</strain>
    </source>
</reference>
<feature type="region of interest" description="Disordered" evidence="1">
    <location>
        <begin position="324"/>
        <end position="348"/>
    </location>
</feature>
<dbReference type="Proteomes" id="UP000823405">
    <property type="component" value="Unassembled WGS sequence"/>
</dbReference>
<feature type="compositionally biased region" description="Low complexity" evidence="1">
    <location>
        <begin position="1148"/>
        <end position="1158"/>
    </location>
</feature>
<dbReference type="EMBL" id="JAAAIN010002546">
    <property type="protein sequence ID" value="KAG0292144.1"/>
    <property type="molecule type" value="Genomic_DNA"/>
</dbReference>
<feature type="region of interest" description="Disordered" evidence="1">
    <location>
        <begin position="722"/>
        <end position="819"/>
    </location>
</feature>
<organism evidence="2 3">
    <name type="scientific">Linnemannia gamsii</name>
    <dbReference type="NCBI Taxonomy" id="64522"/>
    <lineage>
        <taxon>Eukaryota</taxon>
        <taxon>Fungi</taxon>
        <taxon>Fungi incertae sedis</taxon>
        <taxon>Mucoromycota</taxon>
        <taxon>Mortierellomycotina</taxon>
        <taxon>Mortierellomycetes</taxon>
        <taxon>Mortierellales</taxon>
        <taxon>Mortierellaceae</taxon>
        <taxon>Linnemannia</taxon>
    </lineage>
</organism>
<gene>
    <name evidence="2" type="ORF">BGZ97_005688</name>
</gene>
<accession>A0A9P6QRR4</accession>
<evidence type="ECO:0000313" key="2">
    <source>
        <dbReference type="EMBL" id="KAG0292144.1"/>
    </source>
</evidence>
<evidence type="ECO:0000313" key="3">
    <source>
        <dbReference type="Proteomes" id="UP000823405"/>
    </source>
</evidence>
<sequence>ADDAFVHDALHKIQMEGFDNDFAQRLFCAYTITEQQPISNGHASQFYRFLNSQGMAIDLGQGDSLARLVKSALNGSRSTQFTLHHVKNLDNDTTVVEHNIPPSLFLLRAIAAILPISIVLFDTGAPSHFFSHPRPQAVVGILHDSSRILGISDFNTLRTTRGQVATLDPSSIRPIKQAALPPGPPAVFRHGPRARLQNGADVELDVLRAVFREKCVERIQKDAQDACRKAKVARLQKGQTRDDKMEQARLKQWQEEDSRTRLPRNILSETAAEIQCRFALVPEDFSQLHAHYCLNREENISTFSVYKSLLKETFDNAWQEELEQPIEEPTSKEGATSADASQAGSDTKDLRTVSLPLSRIVRKDLCTEDLDETLIICTQLDSILTDPDHTTSLYHKAQELLEDMNGQSYVSTMVKEMLEANGDTLDLATRIQDMLDQLQDSLDLPTKIRNTLETTQTNLSLFMENVCVGAYKTTLWLCQGNLQGSATIDLRDLFPKDFIFRDDYFNQEGRTLVEVGVITPAWQQRVKSEIQEKSRLKGHSAFLTQDYLQYLGARMPGYGNRSNKDMTSHVDWDEALLAIYGDARFSIRAGIDVEPDNPVAPLNKHATNISNALMREYATNINNIWDGSIYQQLRRYVVRYVLRINLRPISENNHRENKRQRAIVKAEQRKLESDSARERERGTLRAWKRRNADLFDQLDKAVSIGRPNERINKVLGLIGTHLGRHPSKKETPAMSSRRVSGGMENEYDSDSDFDESDSEDSDCGGEFGGDPSSAKFEAVDHPADPKENNNHESPTSGSKVENSAFSPVTPKTKEPSSRKLKGLEAVAIRLLDSAESLEGVTDAMVRKELYDPELYTAEEIGVVARIVTLLTPFTPKRTGPGPDGAFPRHVLTTGPFAYLANSILRASGYSDFTRRICPVYSVGHRHALPLDSTGMHEVFCGGAPGQFDATGPNGRIIASSAATRMSQRHRDATFSAFLDRSVIDEACKAHGLEFAHRIVYVDRYTVRIQGRQITKGSNRHVVTSAYDDKRKKNQRPPGSIDWNQELLISGHTRASAKAEAERLKADQEALLAELGPLRKHLRMVESVQRGADTVFRDSEGDDKASRTMLYKNLQSARNDVRTIRQETIPLENRLRAVKQHRNYYNKLSKTKTSISTTTPDQRPSQDVSRPTVEHPGLQDFVESVSIDDLLAGLNDVNRQLAPSGTDRGLVVMSETVPSLWSTLGSLSNRYHALSGHPDTQDISLESTSTTPQESPDEINMDVEESIAPTEGPPVAPSTPVLPHRRKQVLQSIKFAAPIRITSRRIYEVGGGRAAARAREAVLRLPENADIPQLHGEIAKASILQAQTLAEVDKAHAIRSAATTRLRAFESSNKLIKNAHHREIQTKRSWQTVAAQERNRIRENLQRTHRAKWERHGTYAELIPTKHTRDDGDFSHKPSTTSTISTLDFPSAGDSFCGGFYVASSFVYISALNYTIVNRSNLLRHFLTTREVKGTRKLVSVHGSVECTNPSCESFAVGYCRRGRDSNASINIALAGFSQLTSPLRNTLPPYKTFTRPSGATHPEHQLIVTGSATSLDASITGPSALSPMPVSMDLDATRGP</sequence>
<feature type="compositionally biased region" description="Basic and acidic residues" evidence="1">
    <location>
        <begin position="664"/>
        <end position="681"/>
    </location>
</feature>
<feature type="compositionally biased region" description="Acidic residues" evidence="1">
    <location>
        <begin position="745"/>
        <end position="763"/>
    </location>
</feature>
<feature type="region of interest" description="Disordered" evidence="1">
    <location>
        <begin position="1231"/>
        <end position="1256"/>
    </location>
</feature>
<feature type="non-terminal residue" evidence="2">
    <location>
        <position position="1"/>
    </location>
</feature>
<feature type="region of interest" description="Disordered" evidence="1">
    <location>
        <begin position="1580"/>
        <end position="1600"/>
    </location>
</feature>
<feature type="region of interest" description="Disordered" evidence="1">
    <location>
        <begin position="1148"/>
        <end position="1172"/>
    </location>
</feature>
<feature type="compositionally biased region" description="Polar residues" evidence="1">
    <location>
        <begin position="1240"/>
        <end position="1253"/>
    </location>
</feature>
<proteinExistence type="predicted"/>
<comment type="caution">
    <text evidence="2">The sequence shown here is derived from an EMBL/GenBank/DDBJ whole genome shotgun (WGS) entry which is preliminary data.</text>
</comment>